<evidence type="ECO:0000313" key="4">
    <source>
        <dbReference type="EMBL" id="KRL85796.1"/>
    </source>
</evidence>
<dbReference type="CDD" id="cd04194">
    <property type="entry name" value="GT8_A4GalT_like"/>
    <property type="match status" value="1"/>
</dbReference>
<evidence type="ECO:0000256" key="3">
    <source>
        <dbReference type="ARBA" id="ARBA00022723"/>
    </source>
</evidence>
<dbReference type="SUPFAM" id="SSF53448">
    <property type="entry name" value="Nucleotide-diphospho-sugar transferases"/>
    <property type="match status" value="1"/>
</dbReference>
<dbReference type="PATRIC" id="fig|1423783.4.peg.1229"/>
<dbReference type="Proteomes" id="UP000051922">
    <property type="component" value="Unassembled WGS sequence"/>
</dbReference>
<dbReference type="OrthoDB" id="5672604at2"/>
<dbReference type="InterPro" id="IPR002495">
    <property type="entry name" value="Glyco_trans_8"/>
</dbReference>
<dbReference type="AlphaFoldDB" id="A0A0R1TZX7"/>
<dbReference type="EMBL" id="AZFJ01000049">
    <property type="protein sequence ID" value="KRL85796.1"/>
    <property type="molecule type" value="Genomic_DNA"/>
</dbReference>
<dbReference type="Gene3D" id="3.90.550.10">
    <property type="entry name" value="Spore Coat Polysaccharide Biosynthesis Protein SpsA, Chain A"/>
    <property type="match status" value="1"/>
</dbReference>
<evidence type="ECO:0008006" key="6">
    <source>
        <dbReference type="Google" id="ProtNLM"/>
    </source>
</evidence>
<keyword evidence="5" id="KW-1185">Reference proteome</keyword>
<sequence length="275" mass="31695">MTTKLELLFTLDAGYIQPFKVALNSIHMNSNDAPIRVWLIHDGIDEELLEEVRQQAALYGWGFEPVTVNGNLFNNAPTEARYPREMYFRLLAGNILPDTVHKVLYLDPDILVINSLLPLWNTDLNGYMLTASTHTGVIDVTTALNNLRLNTEHGYFNSGIMLMDLDQARKTIKWDDIKRTIDEYGDYLMLPDQDILNHLYGSTILEVPDEVWNYDARNYVTYLTRSLGKQDIHWVMANTAILHFNGKPKPWSDKHDNRFTALYLNYAKLTEELGK</sequence>
<proteinExistence type="predicted"/>
<name>A0A0R1TZX7_9LACO</name>
<evidence type="ECO:0000313" key="5">
    <source>
        <dbReference type="Proteomes" id="UP000051922"/>
    </source>
</evidence>
<dbReference type="GO" id="GO:0016757">
    <property type="term" value="F:glycosyltransferase activity"/>
    <property type="evidence" value="ECO:0007669"/>
    <property type="project" value="UniProtKB-KW"/>
</dbReference>
<protein>
    <recommendedName>
        <fullName evidence="6">Glycosyltransferase family 8 protein</fullName>
    </recommendedName>
</protein>
<keyword evidence="3" id="KW-0479">Metal-binding</keyword>
<gene>
    <name evidence="4" type="ORF">FC50_GL001187</name>
</gene>
<dbReference type="Pfam" id="PF01501">
    <property type="entry name" value="Glyco_transf_8"/>
    <property type="match status" value="1"/>
</dbReference>
<organism evidence="4 5">
    <name type="scientific">Lacticaseibacillus pantheris DSM 15945 = JCM 12539 = NBRC 106106</name>
    <dbReference type="NCBI Taxonomy" id="1423783"/>
    <lineage>
        <taxon>Bacteria</taxon>
        <taxon>Bacillati</taxon>
        <taxon>Bacillota</taxon>
        <taxon>Bacilli</taxon>
        <taxon>Lactobacillales</taxon>
        <taxon>Lactobacillaceae</taxon>
        <taxon>Lacticaseibacillus</taxon>
    </lineage>
</organism>
<keyword evidence="2" id="KW-0808">Transferase</keyword>
<dbReference type="STRING" id="1423783.FC50_GL001187"/>
<evidence type="ECO:0000256" key="2">
    <source>
        <dbReference type="ARBA" id="ARBA00022679"/>
    </source>
</evidence>
<dbReference type="GO" id="GO:0046872">
    <property type="term" value="F:metal ion binding"/>
    <property type="evidence" value="ECO:0007669"/>
    <property type="project" value="UniProtKB-KW"/>
</dbReference>
<keyword evidence="1" id="KW-0328">Glycosyltransferase</keyword>
<dbReference type="InterPro" id="IPR029044">
    <property type="entry name" value="Nucleotide-diphossugar_trans"/>
</dbReference>
<reference evidence="4 5" key="1">
    <citation type="journal article" date="2015" name="Genome Announc.">
        <title>Expanding the biotechnology potential of lactobacilli through comparative genomics of 213 strains and associated genera.</title>
        <authorList>
            <person name="Sun Z."/>
            <person name="Harris H.M."/>
            <person name="McCann A."/>
            <person name="Guo C."/>
            <person name="Argimon S."/>
            <person name="Zhang W."/>
            <person name="Yang X."/>
            <person name="Jeffery I.B."/>
            <person name="Cooney J.C."/>
            <person name="Kagawa T.F."/>
            <person name="Liu W."/>
            <person name="Song Y."/>
            <person name="Salvetti E."/>
            <person name="Wrobel A."/>
            <person name="Rasinkangas P."/>
            <person name="Parkhill J."/>
            <person name="Rea M.C."/>
            <person name="O'Sullivan O."/>
            <person name="Ritari J."/>
            <person name="Douillard F.P."/>
            <person name="Paul Ross R."/>
            <person name="Yang R."/>
            <person name="Briner A.E."/>
            <person name="Felis G.E."/>
            <person name="de Vos W.M."/>
            <person name="Barrangou R."/>
            <person name="Klaenhammer T.R."/>
            <person name="Caufield P.W."/>
            <person name="Cui Y."/>
            <person name="Zhang H."/>
            <person name="O'Toole P.W."/>
        </authorList>
    </citation>
    <scope>NUCLEOTIDE SEQUENCE [LARGE SCALE GENOMIC DNA]</scope>
    <source>
        <strain evidence="4 5">DSM 15945</strain>
    </source>
</reference>
<accession>A0A0R1TZX7</accession>
<dbReference type="RefSeq" id="WP_054649109.1">
    <property type="nucleotide sequence ID" value="NZ_AZFJ01000049.1"/>
</dbReference>
<evidence type="ECO:0000256" key="1">
    <source>
        <dbReference type="ARBA" id="ARBA00022676"/>
    </source>
</evidence>
<dbReference type="InterPro" id="IPR050748">
    <property type="entry name" value="Glycosyltrans_8_dom-fam"/>
</dbReference>
<dbReference type="PANTHER" id="PTHR13778:SF47">
    <property type="entry name" value="LIPOPOLYSACCHARIDE 1,3-GALACTOSYLTRANSFERASE"/>
    <property type="match status" value="1"/>
</dbReference>
<comment type="caution">
    <text evidence="4">The sequence shown here is derived from an EMBL/GenBank/DDBJ whole genome shotgun (WGS) entry which is preliminary data.</text>
</comment>
<dbReference type="PANTHER" id="PTHR13778">
    <property type="entry name" value="GLYCOSYLTRANSFERASE 8 DOMAIN-CONTAINING PROTEIN"/>
    <property type="match status" value="1"/>
</dbReference>